<evidence type="ECO:0000313" key="7">
    <source>
        <dbReference type="EMBL" id="KMZ75733.1"/>
    </source>
</evidence>
<evidence type="ECO:0000256" key="5">
    <source>
        <dbReference type="ARBA" id="ARBA00023180"/>
    </source>
</evidence>
<dbReference type="EMBL" id="LFYR01000119">
    <property type="protein sequence ID" value="KMZ75733.1"/>
    <property type="molecule type" value="Genomic_DNA"/>
</dbReference>
<dbReference type="PANTHER" id="PTHR45719:SF10">
    <property type="entry name" value="CORE-2_I-BRANCHING BETA-1,6-N-ACETYLGLUCOSAMINYLTRANSFERASE FAMILY PROTEIN"/>
    <property type="match status" value="1"/>
</dbReference>
<keyword evidence="6" id="KW-1133">Transmembrane helix</keyword>
<comment type="caution">
    <text evidence="7">The sequence shown here is derived from an EMBL/GenBank/DDBJ whole genome shotgun (WGS) entry which is preliminary data.</text>
</comment>
<keyword evidence="3 7" id="KW-0808">Transferase</keyword>
<sequence>MTTAAMALADAAPKPPPLQEPTPLSSLVFSKESRNLSCLVVTSLVSILFALSFSFSSLSLSSSVAFTKNNINTRLASLLSLHNSLPPPPSLAYLVTGSTGDHNRILRLLSAVYHPKNIYLLHLDLEANQSEREALAYAVQKINVYMEIGNVHVVGHAGNGDTKGSSSLAVVLHGAAALLKLSKHWNWFLNLDVSDYPLVTQDDLLHILAFLPREINFIQHTDHFDPREFRRLKRVMIDPGLYLSTQPDQVFYGTQQRELPDAFRIFTGSGSVILTRNFIEYCILGTDNLPRSILMYYTNTLSSHTKYFHTVVCNSLEFKNTVFNSNLHFASSADLFKNMSRSGAAFRSGFVENDPILDRIDLVLLGKLPSKIIPGGWCLEKKTKMSSSSSSISNECSVLGDANILRPGPGAKRLENFILKFISDSGGSLRARQCISDRK</sequence>
<protein>
    <submittedName>
        <fullName evidence="7">Core-2/I-branching beta-1,6-N-acetylglucosaminyltransferase familyprotein</fullName>
    </submittedName>
</protein>
<dbReference type="InterPro" id="IPR003406">
    <property type="entry name" value="Glyco_trans_14"/>
</dbReference>
<dbReference type="Pfam" id="PF02485">
    <property type="entry name" value="Branch"/>
    <property type="match status" value="1"/>
</dbReference>
<evidence type="ECO:0000256" key="6">
    <source>
        <dbReference type="SAM" id="Phobius"/>
    </source>
</evidence>
<dbReference type="PANTHER" id="PTHR45719">
    <property type="entry name" value="GLYCOSYLTRANSFERASE"/>
    <property type="match status" value="1"/>
</dbReference>
<keyword evidence="4 6" id="KW-0472">Membrane</keyword>
<proteinExistence type="predicted"/>
<dbReference type="OMA" id="PNHQPHR"/>
<keyword evidence="2 7" id="KW-0328">Glycosyltransferase</keyword>
<keyword evidence="5" id="KW-0325">Glycoprotein</keyword>
<dbReference type="STRING" id="29655.A0A0K9Q378"/>
<dbReference type="AlphaFoldDB" id="A0A0K9Q378"/>
<evidence type="ECO:0000256" key="1">
    <source>
        <dbReference type="ARBA" id="ARBA00004606"/>
    </source>
</evidence>
<feature type="transmembrane region" description="Helical" evidence="6">
    <location>
        <begin position="36"/>
        <end position="55"/>
    </location>
</feature>
<organism evidence="7 8">
    <name type="scientific">Zostera marina</name>
    <name type="common">Eelgrass</name>
    <dbReference type="NCBI Taxonomy" id="29655"/>
    <lineage>
        <taxon>Eukaryota</taxon>
        <taxon>Viridiplantae</taxon>
        <taxon>Streptophyta</taxon>
        <taxon>Embryophyta</taxon>
        <taxon>Tracheophyta</taxon>
        <taxon>Spermatophyta</taxon>
        <taxon>Magnoliopsida</taxon>
        <taxon>Liliopsida</taxon>
        <taxon>Zosteraceae</taxon>
        <taxon>Zostera</taxon>
    </lineage>
</organism>
<dbReference type="Proteomes" id="UP000036987">
    <property type="component" value="Unassembled WGS sequence"/>
</dbReference>
<keyword evidence="6" id="KW-0812">Transmembrane</keyword>
<name>A0A0K9Q378_ZOSMR</name>
<evidence type="ECO:0000256" key="3">
    <source>
        <dbReference type="ARBA" id="ARBA00022679"/>
    </source>
</evidence>
<evidence type="ECO:0000313" key="8">
    <source>
        <dbReference type="Proteomes" id="UP000036987"/>
    </source>
</evidence>
<evidence type="ECO:0000256" key="4">
    <source>
        <dbReference type="ARBA" id="ARBA00023136"/>
    </source>
</evidence>
<dbReference type="GO" id="GO:0015020">
    <property type="term" value="F:glucuronosyltransferase activity"/>
    <property type="evidence" value="ECO:0007669"/>
    <property type="project" value="InterPro"/>
</dbReference>
<reference evidence="8" key="1">
    <citation type="journal article" date="2016" name="Nature">
        <title>The genome of the seagrass Zostera marina reveals angiosperm adaptation to the sea.</title>
        <authorList>
            <person name="Olsen J.L."/>
            <person name="Rouze P."/>
            <person name="Verhelst B."/>
            <person name="Lin Y.-C."/>
            <person name="Bayer T."/>
            <person name="Collen J."/>
            <person name="Dattolo E."/>
            <person name="De Paoli E."/>
            <person name="Dittami S."/>
            <person name="Maumus F."/>
            <person name="Michel G."/>
            <person name="Kersting A."/>
            <person name="Lauritano C."/>
            <person name="Lohaus R."/>
            <person name="Toepel M."/>
            <person name="Tonon T."/>
            <person name="Vanneste K."/>
            <person name="Amirebrahimi M."/>
            <person name="Brakel J."/>
            <person name="Bostroem C."/>
            <person name="Chovatia M."/>
            <person name="Grimwood J."/>
            <person name="Jenkins J.W."/>
            <person name="Jueterbock A."/>
            <person name="Mraz A."/>
            <person name="Stam W.T."/>
            <person name="Tice H."/>
            <person name="Bornberg-Bauer E."/>
            <person name="Green P.J."/>
            <person name="Pearson G.A."/>
            <person name="Procaccini G."/>
            <person name="Duarte C.M."/>
            <person name="Schmutz J."/>
            <person name="Reusch T.B.H."/>
            <person name="Van de Peer Y."/>
        </authorList>
    </citation>
    <scope>NUCLEOTIDE SEQUENCE [LARGE SCALE GENOMIC DNA]</scope>
    <source>
        <strain evidence="8">cv. Finnish</strain>
    </source>
</reference>
<accession>A0A0K9Q378</accession>
<gene>
    <name evidence="7" type="ORF">ZOSMA_1109G00010</name>
</gene>
<dbReference type="GO" id="GO:0016020">
    <property type="term" value="C:membrane"/>
    <property type="evidence" value="ECO:0007669"/>
    <property type="project" value="UniProtKB-SubCell"/>
</dbReference>
<dbReference type="OrthoDB" id="2019572at2759"/>
<comment type="subcellular location">
    <subcellularLocation>
        <location evidence="1">Membrane</location>
        <topology evidence="1">Single-pass type II membrane protein</topology>
    </subcellularLocation>
</comment>
<evidence type="ECO:0000256" key="2">
    <source>
        <dbReference type="ARBA" id="ARBA00022676"/>
    </source>
</evidence>
<keyword evidence="8" id="KW-1185">Reference proteome</keyword>
<dbReference type="InterPro" id="IPR044610">
    <property type="entry name" value="GLCAT14A/B/C"/>
</dbReference>